<dbReference type="InterPro" id="IPR057326">
    <property type="entry name" value="KR_dom"/>
</dbReference>
<evidence type="ECO:0000259" key="4">
    <source>
        <dbReference type="SMART" id="SM00822"/>
    </source>
</evidence>
<sequence length="254" mass="26747">MTQGLFDLTGRRVLITGSNGGLGLGIAGGLAALGARVILNGRDEAKLRAAADGLRAAGLVVEEARFDVTVEPEVVAAVERLEADGPIDVLINNAGIQRRVRLDEIGLDVWDEVLRTNLTSAMLVSRQVARAMIARGRGKVVNIGSVMSDLARTTTGAYAAAKGGLKMLTKAMCADWGPLGLQVNAIGPGYFATDMTRPLMENPEFNAWVTGRTPARRWGRPEELVGVAAFLSSSASDFVNGQILYVDGGVTAVL</sequence>
<organism evidence="5 6">
    <name type="scientific">Paludisphaera mucosa</name>
    <dbReference type="NCBI Taxonomy" id="3030827"/>
    <lineage>
        <taxon>Bacteria</taxon>
        <taxon>Pseudomonadati</taxon>
        <taxon>Planctomycetota</taxon>
        <taxon>Planctomycetia</taxon>
        <taxon>Isosphaerales</taxon>
        <taxon>Isosphaeraceae</taxon>
        <taxon>Paludisphaera</taxon>
    </lineage>
</organism>
<evidence type="ECO:0000256" key="1">
    <source>
        <dbReference type="ARBA" id="ARBA00006484"/>
    </source>
</evidence>
<comment type="caution">
    <text evidence="5">The sequence shown here is derived from an EMBL/GenBank/DDBJ whole genome shotgun (WGS) entry which is preliminary data.</text>
</comment>
<keyword evidence="3" id="KW-0812">Transmembrane</keyword>
<evidence type="ECO:0000256" key="3">
    <source>
        <dbReference type="SAM" id="Phobius"/>
    </source>
</evidence>
<dbReference type="PANTHER" id="PTHR43669:SF14">
    <property type="entry name" value="OXIDOREDUCTASE"/>
    <property type="match status" value="1"/>
</dbReference>
<gene>
    <name evidence="5" type="ORF">PZE19_01485</name>
</gene>
<dbReference type="Gene3D" id="3.40.50.720">
    <property type="entry name" value="NAD(P)-binding Rossmann-like Domain"/>
    <property type="match status" value="1"/>
</dbReference>
<feature type="domain" description="Ketoreductase" evidence="4">
    <location>
        <begin position="11"/>
        <end position="189"/>
    </location>
</feature>
<evidence type="ECO:0000313" key="5">
    <source>
        <dbReference type="EMBL" id="MDG3002445.1"/>
    </source>
</evidence>
<keyword evidence="6" id="KW-1185">Reference proteome</keyword>
<proteinExistence type="inferred from homology"/>
<dbReference type="InterPro" id="IPR020904">
    <property type="entry name" value="Sc_DH/Rdtase_CS"/>
</dbReference>
<dbReference type="EMBL" id="JARRAG010000001">
    <property type="protein sequence ID" value="MDG3002445.1"/>
    <property type="molecule type" value="Genomic_DNA"/>
</dbReference>
<dbReference type="PRINTS" id="PR00080">
    <property type="entry name" value="SDRFAMILY"/>
</dbReference>
<dbReference type="InterPro" id="IPR036291">
    <property type="entry name" value="NAD(P)-bd_dom_sf"/>
</dbReference>
<keyword evidence="3" id="KW-1133">Transmembrane helix</keyword>
<dbReference type="PANTHER" id="PTHR43669">
    <property type="entry name" value="5-KETO-D-GLUCONATE 5-REDUCTASE"/>
    <property type="match status" value="1"/>
</dbReference>
<reference evidence="5 6" key="1">
    <citation type="submission" date="2023-03" db="EMBL/GenBank/DDBJ databases">
        <title>Paludisphaera mucosa sp. nov. a novel planctomycete from northern fen.</title>
        <authorList>
            <person name="Ivanova A."/>
        </authorList>
    </citation>
    <scope>NUCLEOTIDE SEQUENCE [LARGE SCALE GENOMIC DNA]</scope>
    <source>
        <strain evidence="5 6">Pla2</strain>
    </source>
</reference>
<accession>A0ABT6F4D1</accession>
<dbReference type="PROSITE" id="PS00061">
    <property type="entry name" value="ADH_SHORT"/>
    <property type="match status" value="1"/>
</dbReference>
<dbReference type="Pfam" id="PF13561">
    <property type="entry name" value="adh_short_C2"/>
    <property type="match status" value="1"/>
</dbReference>
<dbReference type="RefSeq" id="WP_277858809.1">
    <property type="nucleotide sequence ID" value="NZ_JARRAG010000001.1"/>
</dbReference>
<dbReference type="PRINTS" id="PR00081">
    <property type="entry name" value="GDHRDH"/>
</dbReference>
<name>A0ABT6F4D1_9BACT</name>
<keyword evidence="3" id="KW-0472">Membrane</keyword>
<dbReference type="InterPro" id="IPR002347">
    <property type="entry name" value="SDR_fam"/>
</dbReference>
<protein>
    <submittedName>
        <fullName evidence="5">SDR family oxidoreductase</fullName>
    </submittedName>
</protein>
<feature type="transmembrane region" description="Helical" evidence="3">
    <location>
        <begin position="20"/>
        <end position="39"/>
    </location>
</feature>
<dbReference type="SUPFAM" id="SSF51735">
    <property type="entry name" value="NAD(P)-binding Rossmann-fold domains"/>
    <property type="match status" value="1"/>
</dbReference>
<keyword evidence="2" id="KW-0560">Oxidoreductase</keyword>
<evidence type="ECO:0000256" key="2">
    <source>
        <dbReference type="ARBA" id="ARBA00023002"/>
    </source>
</evidence>
<comment type="similarity">
    <text evidence="1">Belongs to the short-chain dehydrogenases/reductases (SDR) family.</text>
</comment>
<evidence type="ECO:0000313" key="6">
    <source>
        <dbReference type="Proteomes" id="UP001216907"/>
    </source>
</evidence>
<dbReference type="Proteomes" id="UP001216907">
    <property type="component" value="Unassembled WGS sequence"/>
</dbReference>
<dbReference type="SMART" id="SM00822">
    <property type="entry name" value="PKS_KR"/>
    <property type="match status" value="1"/>
</dbReference>